<feature type="compositionally biased region" description="Low complexity" evidence="4">
    <location>
        <begin position="599"/>
        <end position="611"/>
    </location>
</feature>
<dbReference type="InterPro" id="IPR005158">
    <property type="entry name" value="BTAD"/>
</dbReference>
<evidence type="ECO:0000256" key="3">
    <source>
        <dbReference type="PROSITE-ProRule" id="PRU01091"/>
    </source>
</evidence>
<comment type="similarity">
    <text evidence="1">Belongs to the AfsR/DnrI/RedD regulatory family.</text>
</comment>
<dbReference type="Pfam" id="PF03704">
    <property type="entry name" value="BTAD"/>
    <property type="match status" value="1"/>
</dbReference>
<dbReference type="EMBL" id="JBHMBS010000005">
    <property type="protein sequence ID" value="MFB9676315.1"/>
    <property type="molecule type" value="Genomic_DNA"/>
</dbReference>
<feature type="compositionally biased region" description="Low complexity" evidence="4">
    <location>
        <begin position="565"/>
        <end position="586"/>
    </location>
</feature>
<dbReference type="InterPro" id="IPR049945">
    <property type="entry name" value="AAA_22"/>
</dbReference>
<keyword evidence="7" id="KW-1185">Reference proteome</keyword>
<dbReference type="Gene3D" id="1.10.10.10">
    <property type="entry name" value="Winged helix-like DNA-binding domain superfamily/Winged helix DNA-binding domain"/>
    <property type="match status" value="1"/>
</dbReference>
<evidence type="ECO:0000256" key="1">
    <source>
        <dbReference type="ARBA" id="ARBA00005820"/>
    </source>
</evidence>
<evidence type="ECO:0000256" key="2">
    <source>
        <dbReference type="ARBA" id="ARBA00023125"/>
    </source>
</evidence>
<dbReference type="Pfam" id="PF13401">
    <property type="entry name" value="AAA_22"/>
    <property type="match status" value="1"/>
</dbReference>
<dbReference type="InterPro" id="IPR011990">
    <property type="entry name" value="TPR-like_helical_dom_sf"/>
</dbReference>
<proteinExistence type="inferred from homology"/>
<accession>A0ABV5TDX5</accession>
<dbReference type="SUPFAM" id="SSF52540">
    <property type="entry name" value="P-loop containing nucleoside triphosphate hydrolases"/>
    <property type="match status" value="1"/>
</dbReference>
<dbReference type="SMART" id="SM01043">
    <property type="entry name" value="BTAD"/>
    <property type="match status" value="1"/>
</dbReference>
<dbReference type="CDD" id="cd15831">
    <property type="entry name" value="BTAD"/>
    <property type="match status" value="1"/>
</dbReference>
<dbReference type="PANTHER" id="PTHR47691">
    <property type="entry name" value="REGULATOR-RELATED"/>
    <property type="match status" value="1"/>
</dbReference>
<dbReference type="InterPro" id="IPR016032">
    <property type="entry name" value="Sig_transdc_resp-reg_C-effctor"/>
</dbReference>
<feature type="domain" description="OmpR/PhoB-type" evidence="5">
    <location>
        <begin position="1"/>
        <end position="90"/>
    </location>
</feature>
<evidence type="ECO:0000259" key="5">
    <source>
        <dbReference type="PROSITE" id="PS51755"/>
    </source>
</evidence>
<evidence type="ECO:0000256" key="4">
    <source>
        <dbReference type="SAM" id="MobiDB-lite"/>
    </source>
</evidence>
<comment type="caution">
    <text evidence="6">The sequence shown here is derived from an EMBL/GenBank/DDBJ whole genome shotgun (WGS) entry which is preliminary data.</text>
</comment>
<evidence type="ECO:0000313" key="7">
    <source>
        <dbReference type="Proteomes" id="UP001589610"/>
    </source>
</evidence>
<keyword evidence="2 3" id="KW-0238">DNA-binding</keyword>
<dbReference type="Gene3D" id="3.40.50.300">
    <property type="entry name" value="P-loop containing nucleotide triphosphate hydrolases"/>
    <property type="match status" value="1"/>
</dbReference>
<dbReference type="Proteomes" id="UP001589610">
    <property type="component" value="Unassembled WGS sequence"/>
</dbReference>
<protein>
    <submittedName>
        <fullName evidence="6">BTAD domain-containing putative transcriptional regulator</fullName>
    </submittedName>
</protein>
<dbReference type="PRINTS" id="PR00364">
    <property type="entry name" value="DISEASERSIST"/>
</dbReference>
<organism evidence="6 7">
    <name type="scientific">Streptosporangium vulgare</name>
    <dbReference type="NCBI Taxonomy" id="46190"/>
    <lineage>
        <taxon>Bacteria</taxon>
        <taxon>Bacillati</taxon>
        <taxon>Actinomycetota</taxon>
        <taxon>Actinomycetes</taxon>
        <taxon>Streptosporangiales</taxon>
        <taxon>Streptosporangiaceae</taxon>
        <taxon>Streptosporangium</taxon>
    </lineage>
</organism>
<reference evidence="6 7" key="1">
    <citation type="submission" date="2024-09" db="EMBL/GenBank/DDBJ databases">
        <authorList>
            <person name="Sun Q."/>
            <person name="Mori K."/>
        </authorList>
    </citation>
    <scope>NUCLEOTIDE SEQUENCE [LARGE SCALE GENOMIC DNA]</scope>
    <source>
        <strain evidence="6 7">JCM 3028</strain>
    </source>
</reference>
<dbReference type="PROSITE" id="PS51755">
    <property type="entry name" value="OMPR_PHOB"/>
    <property type="match status" value="1"/>
</dbReference>
<feature type="DNA-binding region" description="OmpR/PhoB-type" evidence="3">
    <location>
        <begin position="1"/>
        <end position="90"/>
    </location>
</feature>
<dbReference type="InterPro" id="IPR001867">
    <property type="entry name" value="OmpR/PhoB-type_DNA-bd"/>
</dbReference>
<dbReference type="SUPFAM" id="SSF48452">
    <property type="entry name" value="TPR-like"/>
    <property type="match status" value="3"/>
</dbReference>
<dbReference type="Pfam" id="PF00486">
    <property type="entry name" value="Trans_reg_C"/>
    <property type="match status" value="1"/>
</dbReference>
<dbReference type="InterPro" id="IPR027417">
    <property type="entry name" value="P-loop_NTPase"/>
</dbReference>
<dbReference type="Gene3D" id="1.25.40.10">
    <property type="entry name" value="Tetratricopeptide repeat domain"/>
    <property type="match status" value="2"/>
</dbReference>
<evidence type="ECO:0000313" key="6">
    <source>
        <dbReference type="EMBL" id="MFB9676315.1"/>
    </source>
</evidence>
<dbReference type="PANTHER" id="PTHR47691:SF3">
    <property type="entry name" value="HTH-TYPE TRANSCRIPTIONAL REGULATOR RV0890C-RELATED"/>
    <property type="match status" value="1"/>
</dbReference>
<sequence>MRVSILGPLRVVAAGEVVEIGGTRLRVLLVRLALGAGRVVTVEELSDALWPDGRPGDPTNAVQSLVSRLRRVLPGASALRSDHGGYLLDVPPDAVDAHRFERLAREGRRALGNGDPVTASNLLREALGLWRGPALGEVATAPFAVAYAAGLEEARLAATEDRVEAELGCGRHSPLVTELQELTARHPLRERLHGLRVRALYAAGRQAEALAAYEEFRRGLAEELGADPGPELREIHLAVLRADPALRAARDEAPPARTGTRGNLRAALTTFVGRTAEIGLIGARLDEGRLVTLVGPGGVGKTRIATTVAAGISGRMPGGAWLVELAPVTDPADVAQAVLGALGFPAPADARAGTSDTMARLAELLSSTETLVVLDNCEHLVDAAARLADDLLGRCPGLRILATSREPLGIAGEALCPVPPLGLPEPGATAEEALTGSAVRLFADRVSAVRPGFAVTDGNVDLVTEICRRLDGLPLAIELAAARLRSLTVEQLAARLDDRFRLLTGGSRVALPRHRTLRAVVTWSWDLLDDEERRFAERLAVFPAGVTPEAAERVCAPPEPPAGPGPTTSKPAAAPKPGTAPEPGTAFRSGTAPEYGTVPNPGTTSDTGTTPGPRPGPERARAWQEPVLDRLAALLDKSLLQFAEGPRYRMLETIREYALERLTEAGEVTRLRRAHAAYFLELAETAEPHLRGPDQLLWIDRLVAERDNVLAALHFAADSGDADTAMRLAAAMSIFWTIIGNGAESVGWLRLALDVPGESPQVARGIVSAMYLLNLATTGGYAKLEDGIEQLEEISRATAGHAEHPLLVLLEPALALFTDDTEAGLAAIERRLSHPDPWTRAMLRSIRASIRENDGDMAGMHEDLAVAVAAFREIGDRWGLATALSPLAEANMAFGDFDGAVAALEESIRLLRELNPHDDTGHQRVWLAMARMSQGDTERARAELWEMTKPGSYDWSERNVAFARLGLGDMARHEGDLGEAALQYDAARTALDRMPFVAPQFRALFLSAMAYLAIELDDPATAGQRIRQAFAKALEAKDMPVVARVGVTAATLRARLGDAAGAAESLGAAEVLRGAPDHHLDATRLVLRLREELGDAGYEARHGHGRGLDREAALDRVRI</sequence>
<gene>
    <name evidence="6" type="ORF">ACFFRH_12540</name>
</gene>
<dbReference type="SUPFAM" id="SSF46894">
    <property type="entry name" value="C-terminal effector domain of the bipartite response regulators"/>
    <property type="match status" value="1"/>
</dbReference>
<feature type="region of interest" description="Disordered" evidence="4">
    <location>
        <begin position="553"/>
        <end position="620"/>
    </location>
</feature>
<dbReference type="InterPro" id="IPR036388">
    <property type="entry name" value="WH-like_DNA-bd_sf"/>
</dbReference>
<name>A0ABV5TDX5_9ACTN</name>
<dbReference type="SMART" id="SM00862">
    <property type="entry name" value="Trans_reg_C"/>
    <property type="match status" value="1"/>
</dbReference>
<dbReference type="RefSeq" id="WP_386156338.1">
    <property type="nucleotide sequence ID" value="NZ_JBHMBS010000005.1"/>
</dbReference>